<dbReference type="Proteomes" id="UP000026960">
    <property type="component" value="Chromosome 5"/>
</dbReference>
<evidence type="ECO:0000313" key="26">
    <source>
        <dbReference type="EnsemblPlants" id="OBART05G21760.1"/>
    </source>
</evidence>
<evidence type="ECO:0000256" key="21">
    <source>
        <dbReference type="PIRSR" id="PIRSR600823-3"/>
    </source>
</evidence>
<dbReference type="CDD" id="cd00693">
    <property type="entry name" value="secretory_peroxidase"/>
    <property type="match status" value="2"/>
</dbReference>
<feature type="binding site" evidence="21">
    <location>
        <position position="70"/>
    </location>
    <ligand>
        <name>Ca(2+)</name>
        <dbReference type="ChEBI" id="CHEBI:29108"/>
        <label>1</label>
    </ligand>
</feature>
<keyword evidence="13 21" id="KW-0408">Iron</keyword>
<dbReference type="PaxDb" id="65489-OBART05G21760.1"/>
<evidence type="ECO:0000256" key="1">
    <source>
        <dbReference type="ARBA" id="ARBA00000189"/>
    </source>
</evidence>
<accession>A0A0D3G9F9</accession>
<comment type="catalytic activity">
    <reaction evidence="1">
        <text>2 a phenolic donor + H2O2 = 2 a phenolic radical donor + 2 H2O</text>
        <dbReference type="Rhea" id="RHEA:56136"/>
        <dbReference type="ChEBI" id="CHEBI:15377"/>
        <dbReference type="ChEBI" id="CHEBI:16240"/>
        <dbReference type="ChEBI" id="CHEBI:139520"/>
        <dbReference type="ChEBI" id="CHEBI:139521"/>
        <dbReference type="EC" id="1.11.1.7"/>
    </reaction>
</comment>
<evidence type="ECO:0000256" key="17">
    <source>
        <dbReference type="ARBA" id="ARBA00023324"/>
    </source>
</evidence>
<dbReference type="InterPro" id="IPR002016">
    <property type="entry name" value="Haem_peroxidase"/>
</dbReference>
<feature type="site" description="Transition state stabilizer" evidence="22">
    <location>
        <position position="60"/>
    </location>
</feature>
<keyword evidence="6" id="KW-0964">Secreted</keyword>
<dbReference type="PANTHER" id="PTHR31235">
    <property type="entry name" value="PEROXIDASE 25-RELATED"/>
    <property type="match status" value="1"/>
</dbReference>
<evidence type="ECO:0000256" key="9">
    <source>
        <dbReference type="ARBA" id="ARBA00022723"/>
    </source>
</evidence>
<evidence type="ECO:0000256" key="5">
    <source>
        <dbReference type="ARBA" id="ARBA00012313"/>
    </source>
</evidence>
<feature type="domain" description="Plant heme peroxidase family profile" evidence="25">
    <location>
        <begin position="23"/>
        <end position="326"/>
    </location>
</feature>
<comment type="function">
    <text evidence="2">Removal of H(2)O(2), oxidation of toxic reductants, biosynthesis and degradation of lignin, suberization, auxin catabolism, response to environmental stresses such as wounding, pathogen attack and oxidative stress. These functions might be dependent on each isozyme/isoform in each plant tissue.</text>
</comment>
<dbReference type="eggNOG" id="ENOG502QQVF">
    <property type="taxonomic scope" value="Eukaryota"/>
</dbReference>
<dbReference type="FunFam" id="1.10.520.10:FF:000001">
    <property type="entry name" value="Peroxidase"/>
    <property type="match status" value="1"/>
</dbReference>
<dbReference type="Pfam" id="PF00141">
    <property type="entry name" value="peroxidase"/>
    <property type="match status" value="2"/>
</dbReference>
<reference evidence="26" key="1">
    <citation type="journal article" date="2009" name="Rice">
        <title>De Novo Next Generation Sequencing of Plant Genomes.</title>
        <authorList>
            <person name="Rounsley S."/>
            <person name="Marri P.R."/>
            <person name="Yu Y."/>
            <person name="He R."/>
            <person name="Sisneros N."/>
            <person name="Goicoechea J.L."/>
            <person name="Lee S.J."/>
            <person name="Angelova A."/>
            <person name="Kudrna D."/>
            <person name="Luo M."/>
            <person name="Affourtit J."/>
            <person name="Desany B."/>
            <person name="Knight J."/>
            <person name="Niazi F."/>
            <person name="Egholm M."/>
            <person name="Wing R.A."/>
        </authorList>
    </citation>
    <scope>NUCLEOTIDE SEQUENCE [LARGE SCALE GENOMIC DNA]</scope>
    <source>
        <strain evidence="26">cv. IRGC 105608</strain>
    </source>
</reference>
<evidence type="ECO:0000256" key="14">
    <source>
        <dbReference type="ARBA" id="ARBA00023157"/>
    </source>
</evidence>
<keyword evidence="8" id="KW-0349">Heme</keyword>
<feature type="disulfide bond" evidence="23">
    <location>
        <begin position="118"/>
        <end position="322"/>
    </location>
</feature>
<dbReference type="GO" id="GO:0140825">
    <property type="term" value="F:lactoperoxidase activity"/>
    <property type="evidence" value="ECO:0007669"/>
    <property type="project" value="UniProtKB-EC"/>
</dbReference>
<dbReference type="PROSITE" id="PS50873">
    <property type="entry name" value="PEROXIDASE_4"/>
    <property type="match status" value="2"/>
</dbReference>
<evidence type="ECO:0000256" key="12">
    <source>
        <dbReference type="ARBA" id="ARBA00023002"/>
    </source>
</evidence>
<dbReference type="PRINTS" id="PR00461">
    <property type="entry name" value="PLPEROXIDASE"/>
</dbReference>
<comment type="cofactor">
    <cofactor evidence="21">
        <name>Ca(2+)</name>
        <dbReference type="ChEBI" id="CHEBI:29108"/>
    </cofactor>
    <text evidence="21">Binds 2 calcium ions per subunit.</text>
</comment>
<evidence type="ECO:0000256" key="22">
    <source>
        <dbReference type="PIRSR" id="PIRSR600823-4"/>
    </source>
</evidence>
<protein>
    <recommendedName>
        <fullName evidence="18">Peroxidase 1</fullName>
        <ecNumber evidence="5">1.11.1.7</ecNumber>
    </recommendedName>
</protein>
<evidence type="ECO:0000256" key="4">
    <source>
        <dbReference type="ARBA" id="ARBA00006873"/>
    </source>
</evidence>
<evidence type="ECO:0000256" key="6">
    <source>
        <dbReference type="ARBA" id="ARBA00022525"/>
    </source>
</evidence>
<comment type="cofactor">
    <cofactor evidence="21">
        <name>heme b</name>
        <dbReference type="ChEBI" id="CHEBI:60344"/>
    </cofactor>
    <text evidence="21">Binds 1 heme b (iron(II)-protoporphyrin IX) group per subunit.</text>
</comment>
<keyword evidence="16" id="KW-0873">Pyrrolidone carboxylic acid</keyword>
<evidence type="ECO:0000256" key="15">
    <source>
        <dbReference type="ARBA" id="ARBA00023180"/>
    </source>
</evidence>
<keyword evidence="11 21" id="KW-0106">Calcium</keyword>
<sequence>MASSRVILALLLAAAAVMASSAQLDEKFYSNSCPSVEAVVRKEMVRALAAAPSLAGPLLRMHFHDCFVRGCDGSVLLDSAGNSTAEKDATPNQTLRGFGFVERVKAAVEKACPGTVSCADVLALMARDAVWLSKGPFWAVPLGRRDGRVSIANETDQLPPPTANFTELTQMFAAKNLDLKDLVVLSAGHTIGTSHCFSFTDRLYNFTGLDNAHDIDPTLELQYMARLRSKCTSLQDNTTLVEMDPGSFKTFDLGYFKNVAKRRGLFHSDGELLTNGFTRAYVQRHAGGGYKDEFFADFAASMVKMGGVEVLTGSQGEIRKKCNVRAMHLLPQYSLIVARNLPWLRSRLRRGARLGVETVCRLMSRELELLLFLLALRASGEVVAGSAEAAAAAAAWPGLQVGFYHAKCPVAEDVVLGEMRMILEEDPTLAPSLLRMHYHDCFVQGCDGSIMLRSRSGKGERDATPNRSMRGYDAINRIKARLETVCSLTVSCADIIAMAARDAVYLSKGPWYDVETGRRDGDVSVAEYAENDLAPPDSNIVDVKTFFSVKSLNAKDIAVLFGCHSIGTSHCGAFQKRLYNFTGRMDQDPSLDAGYAAKLKKLCPPGHGHDHDHDGHGGAGGAAKVPMDPGSGFTFDLSYYRHVLATGGLFQSDGSLRDDPVTRGYVEKLANASSSSEYFADFAAAMVKMGRTNVLTGDLGAVRPTCDSLVD</sequence>
<evidence type="ECO:0000256" key="11">
    <source>
        <dbReference type="ARBA" id="ARBA00022837"/>
    </source>
</evidence>
<keyword evidence="9 21" id="KW-0479">Metal-binding</keyword>
<dbReference type="PRINTS" id="PR00458">
    <property type="entry name" value="PEROXIDASE"/>
</dbReference>
<keyword evidence="14 23" id="KW-1015">Disulfide bond</keyword>
<feature type="binding site" evidence="21">
    <location>
        <position position="86"/>
    </location>
    <ligand>
        <name>Ca(2+)</name>
        <dbReference type="ChEBI" id="CHEBI:29108"/>
        <label>1</label>
    </ligand>
</feature>
<feature type="signal peptide" evidence="24">
    <location>
        <begin position="1"/>
        <end position="22"/>
    </location>
</feature>
<evidence type="ECO:0000313" key="27">
    <source>
        <dbReference type="Proteomes" id="UP000026960"/>
    </source>
</evidence>
<dbReference type="GO" id="GO:0042744">
    <property type="term" value="P:hydrogen peroxide catabolic process"/>
    <property type="evidence" value="ECO:0007669"/>
    <property type="project" value="UniProtKB-KW"/>
</dbReference>
<dbReference type="GO" id="GO:0005576">
    <property type="term" value="C:extracellular region"/>
    <property type="evidence" value="ECO:0007669"/>
    <property type="project" value="UniProtKB-SubCell"/>
</dbReference>
<evidence type="ECO:0000256" key="16">
    <source>
        <dbReference type="ARBA" id="ARBA00023283"/>
    </source>
</evidence>
<keyword evidence="17" id="KW-0376">Hydrogen peroxide</keyword>
<dbReference type="SUPFAM" id="SSF48113">
    <property type="entry name" value="Heme-dependent peroxidases"/>
    <property type="match status" value="2"/>
</dbReference>
<name>A0A0D3G9F9_9ORYZ</name>
<evidence type="ECO:0000256" key="7">
    <source>
        <dbReference type="ARBA" id="ARBA00022559"/>
    </source>
</evidence>
<dbReference type="GO" id="GO:0046872">
    <property type="term" value="F:metal ion binding"/>
    <property type="evidence" value="ECO:0007669"/>
    <property type="project" value="UniProtKB-KW"/>
</dbReference>
<dbReference type="STRING" id="65489.A0A0D3G9F9"/>
<comment type="similarity">
    <text evidence="4">Belongs to the peroxidase family. Ascorbate peroxidase subfamily.</text>
</comment>
<keyword evidence="27" id="KW-1185">Reference proteome</keyword>
<dbReference type="Gramene" id="OBART05G21760.1">
    <property type="protein sequence ID" value="OBART05G21760.1"/>
    <property type="gene ID" value="OBART05G21760"/>
</dbReference>
<proteinExistence type="inferred from homology"/>
<evidence type="ECO:0000256" key="13">
    <source>
        <dbReference type="ARBA" id="ARBA00023004"/>
    </source>
</evidence>
<reference evidence="26" key="2">
    <citation type="submission" date="2015-03" db="UniProtKB">
        <authorList>
            <consortium name="EnsemblPlants"/>
        </authorList>
    </citation>
    <scope>IDENTIFICATION</scope>
</reference>
<dbReference type="FunFam" id="1.10.420.10:FF:000008">
    <property type="entry name" value="Peroxidase"/>
    <property type="match status" value="2"/>
</dbReference>
<evidence type="ECO:0000256" key="20">
    <source>
        <dbReference type="PIRSR" id="PIRSR600823-2"/>
    </source>
</evidence>
<dbReference type="InterPro" id="IPR033905">
    <property type="entry name" value="Secretory_peroxidase"/>
</dbReference>
<organism evidence="26">
    <name type="scientific">Oryza barthii</name>
    <dbReference type="NCBI Taxonomy" id="65489"/>
    <lineage>
        <taxon>Eukaryota</taxon>
        <taxon>Viridiplantae</taxon>
        <taxon>Streptophyta</taxon>
        <taxon>Embryophyta</taxon>
        <taxon>Tracheophyta</taxon>
        <taxon>Spermatophyta</taxon>
        <taxon>Magnoliopsida</taxon>
        <taxon>Liliopsida</taxon>
        <taxon>Poales</taxon>
        <taxon>Poaceae</taxon>
        <taxon>BOP clade</taxon>
        <taxon>Oryzoideae</taxon>
        <taxon>Oryzeae</taxon>
        <taxon>Oryzinae</taxon>
        <taxon>Oryza</taxon>
    </lineage>
</organism>
<feature type="binding site" evidence="21">
    <location>
        <position position="74"/>
    </location>
    <ligand>
        <name>Ca(2+)</name>
        <dbReference type="ChEBI" id="CHEBI:29108"/>
        <label>1</label>
    </ligand>
</feature>
<feature type="binding site" evidence="21">
    <location>
        <position position="252"/>
    </location>
    <ligand>
        <name>Ca(2+)</name>
        <dbReference type="ChEBI" id="CHEBI:29108"/>
        <label>2</label>
    </ligand>
</feature>
<feature type="binding site" evidence="21">
    <location>
        <position position="190"/>
    </location>
    <ligand>
        <name>Ca(2+)</name>
        <dbReference type="ChEBI" id="CHEBI:29108"/>
        <label>2</label>
    </ligand>
</feature>
<evidence type="ECO:0000256" key="2">
    <source>
        <dbReference type="ARBA" id="ARBA00002322"/>
    </source>
</evidence>
<evidence type="ECO:0000256" key="19">
    <source>
        <dbReference type="PIRSR" id="PIRSR600823-1"/>
    </source>
</evidence>
<dbReference type="Gene3D" id="1.10.420.10">
    <property type="entry name" value="Peroxidase, domain 2"/>
    <property type="match status" value="2"/>
</dbReference>
<feature type="disulfide bond" evidence="23">
    <location>
        <begin position="196"/>
        <end position="231"/>
    </location>
</feature>
<feature type="disulfide bond" evidence="23">
    <location>
        <begin position="66"/>
        <end position="71"/>
    </location>
</feature>
<evidence type="ECO:0000256" key="23">
    <source>
        <dbReference type="PIRSR" id="PIRSR600823-5"/>
    </source>
</evidence>
<keyword evidence="12" id="KW-0560">Oxidoreductase</keyword>
<feature type="active site" description="Proton acceptor" evidence="19">
    <location>
        <position position="64"/>
    </location>
</feature>
<dbReference type="HOGENOM" id="CLU_010543_4_1_1"/>
<keyword evidence="10 24" id="KW-0732">Signal</keyword>
<feature type="binding site" evidence="21">
    <location>
        <position position="72"/>
    </location>
    <ligand>
        <name>Ca(2+)</name>
        <dbReference type="ChEBI" id="CHEBI:29108"/>
        <label>1</label>
    </ligand>
</feature>
<keyword evidence="7" id="KW-0575">Peroxidase</keyword>
<feature type="domain" description="Plant heme peroxidase family profile" evidence="25">
    <location>
        <begin position="398"/>
        <end position="710"/>
    </location>
</feature>
<feature type="binding site" evidence="20">
    <location>
        <position position="159"/>
    </location>
    <ligand>
        <name>substrate</name>
    </ligand>
</feature>
<dbReference type="FunFam" id="1.10.520.10:FF:000006">
    <property type="entry name" value="Peroxidase"/>
    <property type="match status" value="1"/>
</dbReference>
<dbReference type="AlphaFoldDB" id="A0A0D3G9F9"/>
<evidence type="ECO:0000256" key="10">
    <source>
        <dbReference type="ARBA" id="ARBA00022729"/>
    </source>
</evidence>
<feature type="binding site" evidence="21">
    <location>
        <position position="68"/>
    </location>
    <ligand>
        <name>Ca(2+)</name>
        <dbReference type="ChEBI" id="CHEBI:29108"/>
        <label>1</label>
    </ligand>
</feature>
<dbReference type="GO" id="GO:0020037">
    <property type="term" value="F:heme binding"/>
    <property type="evidence" value="ECO:0007669"/>
    <property type="project" value="InterPro"/>
</dbReference>
<comment type="subcellular location">
    <subcellularLocation>
        <location evidence="3">Secreted</location>
    </subcellularLocation>
</comment>
<feature type="binding site" evidence="21">
    <location>
        <position position="244"/>
    </location>
    <ligand>
        <name>Ca(2+)</name>
        <dbReference type="ChEBI" id="CHEBI:29108"/>
        <label>2</label>
    </ligand>
</feature>
<dbReference type="Gene3D" id="1.10.520.10">
    <property type="match status" value="2"/>
</dbReference>
<dbReference type="PROSITE" id="PS00435">
    <property type="entry name" value="PEROXIDASE_1"/>
    <property type="match status" value="1"/>
</dbReference>
<evidence type="ECO:0000256" key="3">
    <source>
        <dbReference type="ARBA" id="ARBA00004613"/>
    </source>
</evidence>
<keyword evidence="15" id="KW-0325">Glycoprotein</keyword>
<dbReference type="InterPro" id="IPR010255">
    <property type="entry name" value="Haem_peroxidase_sf"/>
</dbReference>
<dbReference type="InterPro" id="IPR019794">
    <property type="entry name" value="Peroxidases_AS"/>
</dbReference>
<evidence type="ECO:0000256" key="8">
    <source>
        <dbReference type="ARBA" id="ARBA00022617"/>
    </source>
</evidence>
<evidence type="ECO:0000256" key="18">
    <source>
        <dbReference type="ARBA" id="ARBA00072322"/>
    </source>
</evidence>
<dbReference type="EC" id="1.11.1.7" evidence="5"/>
<feature type="binding site" evidence="21">
    <location>
        <position position="65"/>
    </location>
    <ligand>
        <name>Ca(2+)</name>
        <dbReference type="ChEBI" id="CHEBI:29108"/>
        <label>1</label>
    </ligand>
</feature>
<dbReference type="EnsemblPlants" id="OBART05G21760.1">
    <property type="protein sequence ID" value="OBART05G21760.1"/>
    <property type="gene ID" value="OBART05G21760"/>
</dbReference>
<dbReference type="GO" id="GO:0006979">
    <property type="term" value="P:response to oxidative stress"/>
    <property type="evidence" value="ECO:0007669"/>
    <property type="project" value="InterPro"/>
</dbReference>
<feature type="disulfide bond" evidence="23">
    <location>
        <begin position="33"/>
        <end position="112"/>
    </location>
</feature>
<feature type="binding site" description="axial binding residue" evidence="21">
    <location>
        <position position="189"/>
    </location>
    <ligand>
        <name>heme b</name>
        <dbReference type="ChEBI" id="CHEBI:60344"/>
    </ligand>
    <ligandPart>
        <name>Fe</name>
        <dbReference type="ChEBI" id="CHEBI:18248"/>
    </ligandPart>
</feature>
<feature type="chain" id="PRO_5002276130" description="Peroxidase 1" evidence="24">
    <location>
        <begin position="23"/>
        <end position="711"/>
    </location>
</feature>
<evidence type="ECO:0000259" key="25">
    <source>
        <dbReference type="PROSITE" id="PS50873"/>
    </source>
</evidence>
<evidence type="ECO:0000256" key="24">
    <source>
        <dbReference type="SAM" id="SignalP"/>
    </source>
</evidence>
<dbReference type="PROSITE" id="PS00436">
    <property type="entry name" value="PEROXIDASE_2"/>
    <property type="match status" value="1"/>
</dbReference>
<dbReference type="InterPro" id="IPR000823">
    <property type="entry name" value="Peroxidase_pln"/>
</dbReference>
<dbReference type="InterPro" id="IPR019793">
    <property type="entry name" value="Peroxidases_heam-ligand_BS"/>
</dbReference>